<feature type="transmembrane region" description="Helical" evidence="2">
    <location>
        <begin position="221"/>
        <end position="245"/>
    </location>
</feature>
<gene>
    <name evidence="3" type="ORF">K469DRAFT_746237</name>
</gene>
<name>A0A6A6ELI8_9PEZI</name>
<feature type="compositionally biased region" description="Basic and acidic residues" evidence="1">
    <location>
        <begin position="321"/>
        <end position="334"/>
    </location>
</feature>
<evidence type="ECO:0000256" key="1">
    <source>
        <dbReference type="SAM" id="MobiDB-lite"/>
    </source>
</evidence>
<feature type="region of interest" description="Disordered" evidence="1">
    <location>
        <begin position="276"/>
        <end position="364"/>
    </location>
</feature>
<sequence>MNNTNTTVTNWLFPPPARNFTNFSFDANFNTSITNFITASINEQPGTGFASKAVYSGDKIGFSWVDGWERVIQHWCLGCLDSYSGKSGWNACSNFATSDRTRLINVTTIKSTDSTLWTLPKLKSQDSTPISAAVCLFVLPRLENEDSYDFTVTYPFINTNRLSSVEENKEKPMTFDKTVPAGTTGADDPKPPKTAARGSPTSTSITYPKAPESYHGKENGWPPVGTIVGSILGFLFGIGILFCLMKRYSKYSRARSQAFKNRAKYRATVAAGRLGTRSRPFVQDRLSRAESGEGRRPTRTDTEEAPPPAYHEVVTETGRASAERQIEEQERETENVNAARQSEEREAVEHTKREAKNSRRAGTW</sequence>
<organism evidence="3 4">
    <name type="scientific">Zopfia rhizophila CBS 207.26</name>
    <dbReference type="NCBI Taxonomy" id="1314779"/>
    <lineage>
        <taxon>Eukaryota</taxon>
        <taxon>Fungi</taxon>
        <taxon>Dikarya</taxon>
        <taxon>Ascomycota</taxon>
        <taxon>Pezizomycotina</taxon>
        <taxon>Dothideomycetes</taxon>
        <taxon>Dothideomycetes incertae sedis</taxon>
        <taxon>Zopfiaceae</taxon>
        <taxon>Zopfia</taxon>
    </lineage>
</organism>
<keyword evidence="2" id="KW-1133">Transmembrane helix</keyword>
<reference evidence="3" key="1">
    <citation type="journal article" date="2020" name="Stud. Mycol.">
        <title>101 Dothideomycetes genomes: a test case for predicting lifestyles and emergence of pathogens.</title>
        <authorList>
            <person name="Haridas S."/>
            <person name="Albert R."/>
            <person name="Binder M."/>
            <person name="Bloem J."/>
            <person name="Labutti K."/>
            <person name="Salamov A."/>
            <person name="Andreopoulos B."/>
            <person name="Baker S."/>
            <person name="Barry K."/>
            <person name="Bills G."/>
            <person name="Bluhm B."/>
            <person name="Cannon C."/>
            <person name="Castanera R."/>
            <person name="Culley D."/>
            <person name="Daum C."/>
            <person name="Ezra D."/>
            <person name="Gonzalez J."/>
            <person name="Henrissat B."/>
            <person name="Kuo A."/>
            <person name="Liang C."/>
            <person name="Lipzen A."/>
            <person name="Lutzoni F."/>
            <person name="Magnuson J."/>
            <person name="Mondo S."/>
            <person name="Nolan M."/>
            <person name="Ohm R."/>
            <person name="Pangilinan J."/>
            <person name="Park H.-J."/>
            <person name="Ramirez L."/>
            <person name="Alfaro M."/>
            <person name="Sun H."/>
            <person name="Tritt A."/>
            <person name="Yoshinaga Y."/>
            <person name="Zwiers L.-H."/>
            <person name="Turgeon B."/>
            <person name="Goodwin S."/>
            <person name="Spatafora J."/>
            <person name="Crous P."/>
            <person name="Grigoriev I."/>
        </authorList>
    </citation>
    <scope>NUCLEOTIDE SEQUENCE</scope>
    <source>
        <strain evidence="3">CBS 207.26</strain>
    </source>
</reference>
<evidence type="ECO:0000256" key="2">
    <source>
        <dbReference type="SAM" id="Phobius"/>
    </source>
</evidence>
<evidence type="ECO:0000313" key="4">
    <source>
        <dbReference type="Proteomes" id="UP000800200"/>
    </source>
</evidence>
<evidence type="ECO:0000313" key="3">
    <source>
        <dbReference type="EMBL" id="KAF2191812.1"/>
    </source>
</evidence>
<proteinExistence type="predicted"/>
<feature type="region of interest" description="Disordered" evidence="1">
    <location>
        <begin position="167"/>
        <end position="220"/>
    </location>
</feature>
<keyword evidence="2" id="KW-0472">Membrane</keyword>
<dbReference type="Proteomes" id="UP000800200">
    <property type="component" value="Unassembled WGS sequence"/>
</dbReference>
<dbReference type="AlphaFoldDB" id="A0A6A6ELI8"/>
<feature type="compositionally biased region" description="Basic and acidic residues" evidence="1">
    <location>
        <begin position="285"/>
        <end position="302"/>
    </location>
</feature>
<feature type="compositionally biased region" description="Basic and acidic residues" evidence="1">
    <location>
        <begin position="341"/>
        <end position="357"/>
    </location>
</feature>
<dbReference type="EMBL" id="ML994616">
    <property type="protein sequence ID" value="KAF2191812.1"/>
    <property type="molecule type" value="Genomic_DNA"/>
</dbReference>
<keyword evidence="4" id="KW-1185">Reference proteome</keyword>
<accession>A0A6A6ELI8</accession>
<protein>
    <submittedName>
        <fullName evidence="3">Uncharacterized protein</fullName>
    </submittedName>
</protein>
<keyword evidence="2" id="KW-0812">Transmembrane</keyword>